<reference evidence="2 3" key="1">
    <citation type="submission" date="2022-03" db="EMBL/GenBank/DDBJ databases">
        <authorList>
            <person name="Jo J.-H."/>
            <person name="Im W.-T."/>
        </authorList>
    </citation>
    <scope>NUCLEOTIDE SEQUENCE [LARGE SCALE GENOMIC DNA]</scope>
    <source>
        <strain evidence="2 3">SM33</strain>
    </source>
</reference>
<sequence>MGVSSRGERFREAFAPWAGLVGGVLGGAFAHQVGSQGVFDECNSSPALVIVVCLVGLAIIAIGALQSWPVFRTDTEGPARRLIATVSLATDALVAFAIILPVIASLVIPQCYA</sequence>
<accession>A0ABS9VR14</accession>
<keyword evidence="1" id="KW-1133">Transmembrane helix</keyword>
<keyword evidence="1" id="KW-0812">Transmembrane</keyword>
<keyword evidence="1" id="KW-0472">Membrane</keyword>
<dbReference type="EMBL" id="JAKZHW010000002">
    <property type="protein sequence ID" value="MCH8617406.1"/>
    <property type="molecule type" value="Genomic_DNA"/>
</dbReference>
<feature type="transmembrane region" description="Helical" evidence="1">
    <location>
        <begin position="46"/>
        <end position="70"/>
    </location>
</feature>
<evidence type="ECO:0000313" key="3">
    <source>
        <dbReference type="Proteomes" id="UP001203058"/>
    </source>
</evidence>
<proteinExistence type="predicted"/>
<feature type="transmembrane region" description="Helical" evidence="1">
    <location>
        <begin position="82"/>
        <end position="108"/>
    </location>
</feature>
<name>A0ABS9VR14_9SPHN</name>
<dbReference type="RefSeq" id="WP_241448278.1">
    <property type="nucleotide sequence ID" value="NZ_JAKZHW010000002.1"/>
</dbReference>
<evidence type="ECO:0000313" key="2">
    <source>
        <dbReference type="EMBL" id="MCH8617406.1"/>
    </source>
</evidence>
<protein>
    <submittedName>
        <fullName evidence="2">Uncharacterized protein</fullName>
    </submittedName>
</protein>
<organism evidence="2 3">
    <name type="scientific">Sphingomonas telluris</name>
    <dbReference type="NCBI Taxonomy" id="2907998"/>
    <lineage>
        <taxon>Bacteria</taxon>
        <taxon>Pseudomonadati</taxon>
        <taxon>Pseudomonadota</taxon>
        <taxon>Alphaproteobacteria</taxon>
        <taxon>Sphingomonadales</taxon>
        <taxon>Sphingomonadaceae</taxon>
        <taxon>Sphingomonas</taxon>
    </lineage>
</organism>
<dbReference type="Proteomes" id="UP001203058">
    <property type="component" value="Unassembled WGS sequence"/>
</dbReference>
<comment type="caution">
    <text evidence="2">The sequence shown here is derived from an EMBL/GenBank/DDBJ whole genome shotgun (WGS) entry which is preliminary data.</text>
</comment>
<keyword evidence="3" id="KW-1185">Reference proteome</keyword>
<gene>
    <name evidence="2" type="ORF">LZ016_15010</name>
</gene>
<evidence type="ECO:0000256" key="1">
    <source>
        <dbReference type="SAM" id="Phobius"/>
    </source>
</evidence>